<accession>A0A495Y0V0</accession>
<feature type="domain" description="PRC-barrel" evidence="1">
    <location>
        <begin position="87"/>
        <end position="125"/>
    </location>
</feature>
<dbReference type="EMBL" id="JACHVT010000001">
    <property type="protein sequence ID" value="MBB2985153.1"/>
    <property type="molecule type" value="Genomic_DNA"/>
</dbReference>
<protein>
    <submittedName>
        <fullName evidence="3">PRC-barrel domain protein</fullName>
    </submittedName>
    <submittedName>
        <fullName evidence="2">Sporulation protein YlmC with PRC-barrel domain</fullName>
    </submittedName>
</protein>
<organism evidence="3 4">
    <name type="scientific">Terracoccus luteus</name>
    <dbReference type="NCBI Taxonomy" id="53356"/>
    <lineage>
        <taxon>Bacteria</taxon>
        <taxon>Bacillati</taxon>
        <taxon>Actinomycetota</taxon>
        <taxon>Actinomycetes</taxon>
        <taxon>Micrococcales</taxon>
        <taxon>Intrasporangiaceae</taxon>
        <taxon>Terracoccus</taxon>
    </lineage>
</organism>
<evidence type="ECO:0000313" key="3">
    <source>
        <dbReference type="EMBL" id="RKT77588.1"/>
    </source>
</evidence>
<dbReference type="InterPro" id="IPR027275">
    <property type="entry name" value="PRC-brl_dom"/>
</dbReference>
<comment type="caution">
    <text evidence="3">The sequence shown here is derived from an EMBL/GenBank/DDBJ whole genome shotgun (WGS) entry which is preliminary data.</text>
</comment>
<dbReference type="OrthoDB" id="4198549at2"/>
<dbReference type="EMBL" id="RBXT01000001">
    <property type="protein sequence ID" value="RKT77588.1"/>
    <property type="molecule type" value="Genomic_DNA"/>
</dbReference>
<dbReference type="InterPro" id="IPR011033">
    <property type="entry name" value="PRC_barrel-like_sf"/>
</dbReference>
<evidence type="ECO:0000259" key="1">
    <source>
        <dbReference type="Pfam" id="PF05239"/>
    </source>
</evidence>
<evidence type="ECO:0000313" key="4">
    <source>
        <dbReference type="Proteomes" id="UP000278440"/>
    </source>
</evidence>
<dbReference type="RefSeq" id="WP_121031538.1">
    <property type="nucleotide sequence ID" value="NZ_JACHVT010000001.1"/>
</dbReference>
<dbReference type="Proteomes" id="UP000278440">
    <property type="component" value="Unassembled WGS sequence"/>
</dbReference>
<name>A0A495Y0V0_9MICO</name>
<evidence type="ECO:0000313" key="5">
    <source>
        <dbReference type="Proteomes" id="UP000590811"/>
    </source>
</evidence>
<dbReference type="AlphaFoldDB" id="A0A495Y0V0"/>
<gene>
    <name evidence="3" type="ORF">DFJ68_1012</name>
    <name evidence="2" type="ORF">FHW14_000293</name>
</gene>
<evidence type="ECO:0000313" key="2">
    <source>
        <dbReference type="EMBL" id="MBB2985153.1"/>
    </source>
</evidence>
<proteinExistence type="predicted"/>
<keyword evidence="4" id="KW-1185">Reference proteome</keyword>
<dbReference type="Gene3D" id="2.30.30.240">
    <property type="entry name" value="PRC-barrel domain"/>
    <property type="match status" value="1"/>
</dbReference>
<dbReference type="Pfam" id="PF05239">
    <property type="entry name" value="PRC"/>
    <property type="match status" value="1"/>
</dbReference>
<reference evidence="3 4" key="1">
    <citation type="submission" date="2018-10" db="EMBL/GenBank/DDBJ databases">
        <title>Sequencing the genomes of 1000 actinobacteria strains.</title>
        <authorList>
            <person name="Klenk H.-P."/>
        </authorList>
    </citation>
    <scope>NUCLEOTIDE SEQUENCE [LARGE SCALE GENOMIC DNA]</scope>
    <source>
        <strain evidence="3 4">DSM 44267</strain>
    </source>
</reference>
<dbReference type="Proteomes" id="UP000590811">
    <property type="component" value="Unassembled WGS sequence"/>
</dbReference>
<dbReference type="SUPFAM" id="SSF50346">
    <property type="entry name" value="PRC-barrel domain"/>
    <property type="match status" value="1"/>
</dbReference>
<sequence>MLFSQARKHKIVSTTSAETVGRVSGFVVDPATRAVVALEVKKNKEGDTLAWRDVAGFGPDAVTVGSPGSIRHADDEVAALQGKKHAVLGKQVLSSDGDRLGEVTDVDFDPETGRLVSVLVDKNPVDAARLLGVGSFAVVVRAQAAVA</sequence>
<reference evidence="2 5" key="2">
    <citation type="submission" date="2020-08" db="EMBL/GenBank/DDBJ databases">
        <title>Genomic Encyclopedia of Type Strains, Phase IV (KMG-V): Genome sequencing to study the core and pangenomes of soil and plant-associated prokaryotes.</title>
        <authorList>
            <person name="Whitman W."/>
        </authorList>
    </citation>
    <scope>NUCLEOTIDE SEQUENCE [LARGE SCALE GENOMIC DNA]</scope>
    <source>
        <strain evidence="2 5">B3ACCR2</strain>
    </source>
</reference>